<keyword evidence="2" id="KW-0813">Transport</keyword>
<dbReference type="SUPFAM" id="SSF48371">
    <property type="entry name" value="ARM repeat"/>
    <property type="match status" value="1"/>
</dbReference>
<evidence type="ECO:0000256" key="2">
    <source>
        <dbReference type="ARBA" id="ARBA00022448"/>
    </source>
</evidence>
<evidence type="ECO:0000256" key="3">
    <source>
        <dbReference type="ARBA" id="ARBA00022741"/>
    </source>
</evidence>
<dbReference type="GO" id="GO:0005737">
    <property type="term" value="C:cytoplasm"/>
    <property type="evidence" value="ECO:0007669"/>
    <property type="project" value="UniProtKB-ARBA"/>
</dbReference>
<dbReference type="PANTHER" id="PTHR22780">
    <property type="entry name" value="ADAPTIN, ALPHA/GAMMA/EPSILON"/>
    <property type="match status" value="1"/>
</dbReference>
<evidence type="ECO:0000313" key="8">
    <source>
        <dbReference type="Proteomes" id="UP000306102"/>
    </source>
</evidence>
<reference evidence="7 8" key="1">
    <citation type="journal article" date="2018" name="Proc. Natl. Acad. Sci. U.S.A.">
        <title>Draft genome sequence of Camellia sinensis var. sinensis provides insights into the evolution of the tea genome and tea quality.</title>
        <authorList>
            <person name="Wei C."/>
            <person name="Yang H."/>
            <person name="Wang S."/>
            <person name="Zhao J."/>
            <person name="Liu C."/>
            <person name="Gao L."/>
            <person name="Xia E."/>
            <person name="Lu Y."/>
            <person name="Tai Y."/>
            <person name="She G."/>
            <person name="Sun J."/>
            <person name="Cao H."/>
            <person name="Tong W."/>
            <person name="Gao Q."/>
            <person name="Li Y."/>
            <person name="Deng W."/>
            <person name="Jiang X."/>
            <person name="Wang W."/>
            <person name="Chen Q."/>
            <person name="Zhang S."/>
            <person name="Li H."/>
            <person name="Wu J."/>
            <person name="Wang P."/>
            <person name="Li P."/>
            <person name="Shi C."/>
            <person name="Zheng F."/>
            <person name="Jian J."/>
            <person name="Huang B."/>
            <person name="Shan D."/>
            <person name="Shi M."/>
            <person name="Fang C."/>
            <person name="Yue Y."/>
            <person name="Li F."/>
            <person name="Li D."/>
            <person name="Wei S."/>
            <person name="Han B."/>
            <person name="Jiang C."/>
            <person name="Yin Y."/>
            <person name="Xia T."/>
            <person name="Zhang Z."/>
            <person name="Bennetzen J.L."/>
            <person name="Zhao S."/>
            <person name="Wan X."/>
        </authorList>
    </citation>
    <scope>NUCLEOTIDE SEQUENCE [LARGE SCALE GENOMIC DNA]</scope>
    <source>
        <strain evidence="8">cv. Shuchazao</strain>
        <tissue evidence="7">Leaf</tissue>
    </source>
</reference>
<evidence type="ECO:0000313" key="7">
    <source>
        <dbReference type="EMBL" id="THF97642.1"/>
    </source>
</evidence>
<dbReference type="AlphaFoldDB" id="A0A4S4D5I5"/>
<dbReference type="InterPro" id="IPR050840">
    <property type="entry name" value="Adaptor_Complx_Large_Subunit"/>
</dbReference>
<comment type="subcellular location">
    <subcellularLocation>
        <location evidence="1">Endomembrane system</location>
    </subcellularLocation>
</comment>
<dbReference type="Proteomes" id="UP000306102">
    <property type="component" value="Unassembled WGS sequence"/>
</dbReference>
<dbReference type="STRING" id="542762.A0A4S4D5I5"/>
<keyword evidence="6" id="KW-0472">Membrane</keyword>
<evidence type="ECO:0000256" key="4">
    <source>
        <dbReference type="ARBA" id="ARBA00022927"/>
    </source>
</evidence>
<proteinExistence type="predicted"/>
<comment type="caution">
    <text evidence="7">The sequence shown here is derived from an EMBL/GenBank/DDBJ whole genome shotgun (WGS) entry which is preliminary data.</text>
</comment>
<evidence type="ECO:0000256" key="1">
    <source>
        <dbReference type="ARBA" id="ARBA00004308"/>
    </source>
</evidence>
<evidence type="ECO:0000256" key="5">
    <source>
        <dbReference type="ARBA" id="ARBA00023134"/>
    </source>
</evidence>
<keyword evidence="4" id="KW-0653">Protein transport</keyword>
<keyword evidence="8" id="KW-1185">Reference proteome</keyword>
<dbReference type="InterPro" id="IPR011989">
    <property type="entry name" value="ARM-like"/>
</dbReference>
<evidence type="ECO:0000256" key="6">
    <source>
        <dbReference type="ARBA" id="ARBA00023136"/>
    </source>
</evidence>
<dbReference type="GO" id="GO:0005525">
    <property type="term" value="F:GTP binding"/>
    <property type="evidence" value="ECO:0007669"/>
    <property type="project" value="UniProtKB-KW"/>
</dbReference>
<dbReference type="GO" id="GO:0012505">
    <property type="term" value="C:endomembrane system"/>
    <property type="evidence" value="ECO:0007669"/>
    <property type="project" value="UniProtKB-SubCell"/>
</dbReference>
<dbReference type="Pfam" id="PF00025">
    <property type="entry name" value="Arf"/>
    <property type="match status" value="1"/>
</dbReference>
<dbReference type="EMBL" id="SDRB02012469">
    <property type="protein sequence ID" value="THF97642.1"/>
    <property type="molecule type" value="Genomic_DNA"/>
</dbReference>
<gene>
    <name evidence="7" type="ORF">TEA_015707</name>
</gene>
<keyword evidence="5" id="KW-0342">GTP-binding</keyword>
<dbReference type="InterPro" id="IPR006689">
    <property type="entry name" value="Small_GTPase_ARF/SAR"/>
</dbReference>
<dbReference type="InterPro" id="IPR016024">
    <property type="entry name" value="ARM-type_fold"/>
</dbReference>
<keyword evidence="3" id="KW-0547">Nucleotide-binding</keyword>
<sequence length="259" mass="29152">MGIVFTRLFSSLFGNKLVLGPDNAGKTTILYRLQMSEIVSTIPSWYVDVILQLIDKAGDFVSDDILKAREYLDKPAVHETMVKEQVSAYILGEYSHLLARRPGCSPKEIFSIIHEKFPTVSEGRLNFCFLELVVHALSQNALKFFYTVLPFFLSRYESCIDVEIQQRAVEYFALSRKGADLVDILAEMPKFPERQSALIRKAEDTKADTAEQSATKLRSLHQTSNALVVTDQRPANGMPPVNQLGLVKVPDMSNVVRHV</sequence>
<protein>
    <recommendedName>
        <fullName evidence="9">Clathrin/coatomer adaptor adaptin-like N-terminal domain-containing protein</fullName>
    </recommendedName>
</protein>
<organism evidence="7 8">
    <name type="scientific">Camellia sinensis var. sinensis</name>
    <name type="common">China tea</name>
    <dbReference type="NCBI Taxonomy" id="542762"/>
    <lineage>
        <taxon>Eukaryota</taxon>
        <taxon>Viridiplantae</taxon>
        <taxon>Streptophyta</taxon>
        <taxon>Embryophyta</taxon>
        <taxon>Tracheophyta</taxon>
        <taxon>Spermatophyta</taxon>
        <taxon>Magnoliopsida</taxon>
        <taxon>eudicotyledons</taxon>
        <taxon>Gunneridae</taxon>
        <taxon>Pentapetalae</taxon>
        <taxon>asterids</taxon>
        <taxon>Ericales</taxon>
        <taxon>Theaceae</taxon>
        <taxon>Camellia</taxon>
    </lineage>
</organism>
<dbReference type="GO" id="GO:0003924">
    <property type="term" value="F:GTPase activity"/>
    <property type="evidence" value="ECO:0007669"/>
    <property type="project" value="InterPro"/>
</dbReference>
<dbReference type="Gene3D" id="1.25.10.10">
    <property type="entry name" value="Leucine-rich Repeat Variant"/>
    <property type="match status" value="1"/>
</dbReference>
<accession>A0A4S4D5I5</accession>
<dbReference type="GO" id="GO:0015031">
    <property type="term" value="P:protein transport"/>
    <property type="evidence" value="ECO:0007669"/>
    <property type="project" value="UniProtKB-KW"/>
</dbReference>
<evidence type="ECO:0008006" key="9">
    <source>
        <dbReference type="Google" id="ProtNLM"/>
    </source>
</evidence>
<name>A0A4S4D5I5_CAMSN</name>